<dbReference type="AlphaFoldDB" id="A0A9X2XQ09"/>
<reference evidence="1" key="1">
    <citation type="submission" date="2022-09" db="EMBL/GenBank/DDBJ databases">
        <authorList>
            <person name="Yuan C."/>
            <person name="Ke Z."/>
        </authorList>
    </citation>
    <scope>NUCLEOTIDE SEQUENCE</scope>
    <source>
        <strain evidence="1">LB-8</strain>
    </source>
</reference>
<dbReference type="Proteomes" id="UP001155483">
    <property type="component" value="Unassembled WGS sequence"/>
</dbReference>
<keyword evidence="2" id="KW-1185">Reference proteome</keyword>
<dbReference type="EMBL" id="JAOTIF010000032">
    <property type="protein sequence ID" value="MCU7552329.1"/>
    <property type="molecule type" value="Genomic_DNA"/>
</dbReference>
<proteinExistence type="predicted"/>
<protein>
    <submittedName>
        <fullName evidence="1">Uncharacterized protein</fullName>
    </submittedName>
</protein>
<organism evidence="1 2">
    <name type="scientific">Paraflavisolibacter caeni</name>
    <dbReference type="NCBI Taxonomy" id="2982496"/>
    <lineage>
        <taxon>Bacteria</taxon>
        <taxon>Pseudomonadati</taxon>
        <taxon>Bacteroidota</taxon>
        <taxon>Chitinophagia</taxon>
        <taxon>Chitinophagales</taxon>
        <taxon>Chitinophagaceae</taxon>
        <taxon>Paraflavisolibacter</taxon>
    </lineage>
</organism>
<accession>A0A9X2XQ09</accession>
<evidence type="ECO:0000313" key="2">
    <source>
        <dbReference type="Proteomes" id="UP001155483"/>
    </source>
</evidence>
<gene>
    <name evidence="1" type="ORF">OCK74_24630</name>
</gene>
<comment type="caution">
    <text evidence="1">The sequence shown here is derived from an EMBL/GenBank/DDBJ whole genome shotgun (WGS) entry which is preliminary data.</text>
</comment>
<sequence length="94" mass="10958">MELSGLVLIMVVFRKMEVQEFKLHPVAGDIIKFTKDISYSFSDISEKKNINFSFESNVDALEINFDKDKLERYYSISFPMLISILMIMELSMFG</sequence>
<name>A0A9X2XQ09_9BACT</name>
<evidence type="ECO:0000313" key="1">
    <source>
        <dbReference type="EMBL" id="MCU7552329.1"/>
    </source>
</evidence>
<dbReference type="RefSeq" id="WP_279299765.1">
    <property type="nucleotide sequence ID" value="NZ_JAOTIF010000032.1"/>
</dbReference>
<reference evidence="1" key="2">
    <citation type="submission" date="2023-04" db="EMBL/GenBank/DDBJ databases">
        <title>Paracnuella aquatica gen. nov., sp. nov., a member of the family Chitinophagaceae isolated from a hot spring.</title>
        <authorList>
            <person name="Wang C."/>
        </authorList>
    </citation>
    <scope>NUCLEOTIDE SEQUENCE</scope>
    <source>
        <strain evidence="1">LB-8</strain>
    </source>
</reference>